<evidence type="ECO:0000313" key="2">
    <source>
        <dbReference type="EMBL" id="CAG8802858.1"/>
    </source>
</evidence>
<reference evidence="2" key="1">
    <citation type="submission" date="2021-06" db="EMBL/GenBank/DDBJ databases">
        <authorList>
            <person name="Kallberg Y."/>
            <person name="Tangrot J."/>
            <person name="Rosling A."/>
        </authorList>
    </citation>
    <scope>NUCLEOTIDE SEQUENCE</scope>
    <source>
        <strain evidence="2">FL966</strain>
    </source>
</reference>
<gene>
    <name evidence="2" type="ORF">CPELLU_LOCUS17849</name>
</gene>
<proteinExistence type="predicted"/>
<accession>A0A9N9JZ57</accession>
<dbReference type="Proteomes" id="UP000789759">
    <property type="component" value="Unassembled WGS sequence"/>
</dbReference>
<organism evidence="2 3">
    <name type="scientific">Cetraspora pellucida</name>
    <dbReference type="NCBI Taxonomy" id="1433469"/>
    <lineage>
        <taxon>Eukaryota</taxon>
        <taxon>Fungi</taxon>
        <taxon>Fungi incertae sedis</taxon>
        <taxon>Mucoromycota</taxon>
        <taxon>Glomeromycotina</taxon>
        <taxon>Glomeromycetes</taxon>
        <taxon>Diversisporales</taxon>
        <taxon>Gigasporaceae</taxon>
        <taxon>Cetraspora</taxon>
    </lineage>
</organism>
<evidence type="ECO:0000313" key="3">
    <source>
        <dbReference type="Proteomes" id="UP000789759"/>
    </source>
</evidence>
<feature type="region of interest" description="Disordered" evidence="1">
    <location>
        <begin position="129"/>
        <end position="150"/>
    </location>
</feature>
<protein>
    <submittedName>
        <fullName evidence="2">13408_t:CDS:1</fullName>
    </submittedName>
</protein>
<keyword evidence="3" id="KW-1185">Reference proteome</keyword>
<feature type="compositionally biased region" description="Acidic residues" evidence="1">
    <location>
        <begin position="130"/>
        <end position="147"/>
    </location>
</feature>
<feature type="non-terminal residue" evidence="2">
    <location>
        <position position="188"/>
    </location>
</feature>
<comment type="caution">
    <text evidence="2">The sequence shown here is derived from an EMBL/GenBank/DDBJ whole genome shotgun (WGS) entry which is preliminary data.</text>
</comment>
<dbReference type="AlphaFoldDB" id="A0A9N9JZ57"/>
<evidence type="ECO:0000256" key="1">
    <source>
        <dbReference type="SAM" id="MobiDB-lite"/>
    </source>
</evidence>
<name>A0A9N9JZ57_9GLOM</name>
<sequence>MLNSKKKSYYNIAREDLERLNGDISVEEDIKLSQAQKKIKVIFRRLKRARKLNRIHTLVYAFYLGEILENACGKKKYNDKGLSRYYAEVSVRVYYLFQKAGVKRIYQTTKLTLTTISKLTAAEFQQLVDDNNDNNDDSEDESSQDNDDAVKELSQNNVIENEPFQNTGLTQIATNLSQDATQQPIIIT</sequence>
<dbReference type="OrthoDB" id="2333764at2759"/>
<dbReference type="EMBL" id="CAJVQA010032208">
    <property type="protein sequence ID" value="CAG8802858.1"/>
    <property type="molecule type" value="Genomic_DNA"/>
</dbReference>